<dbReference type="HOGENOM" id="CLU_030538_1_0_1"/>
<sequence length="342" mass="37996">MTSSIGHMVDGRHSSLNEDFERQLNLINRSHVKSIQTKSGYIVDCVDIHKQPAFDHLLLKNHKLQRKPTFERKINETSAATSPTKHAYGFEKVRCPKGTVPIRRIIKDDLIRGKSLFNEHSLNENDGAISHYANVFLNSKGGPYYGVGGTTSVYNPEVVKGQSSAGHVFVQNGEGDGTNKIVVGWHVSPLLYNDGGTYIYSVWTPDNFKTGCYNMLCPGFIQTDQSYYPGMDVGETSTYGGVMIELPISLHQDEKGNWWLHVVDKDIGYFPAALFSKVGWGGFTVTPTNNESRKDYGPVEDYVEEYNDAGTVCYGVEYYGDQSGNVGYSLQFGGPGGYCENY</sequence>
<name>G7K4C4_MEDTR</name>
<organism evidence="2 4">
    <name type="scientific">Medicago truncatula</name>
    <name type="common">Barrel medic</name>
    <name type="synonym">Medicago tribuloides</name>
    <dbReference type="NCBI Taxonomy" id="3880"/>
    <lineage>
        <taxon>Eukaryota</taxon>
        <taxon>Viridiplantae</taxon>
        <taxon>Streptophyta</taxon>
        <taxon>Embryophyta</taxon>
        <taxon>Tracheophyta</taxon>
        <taxon>Spermatophyta</taxon>
        <taxon>Magnoliopsida</taxon>
        <taxon>eudicotyledons</taxon>
        <taxon>Gunneridae</taxon>
        <taxon>Pentapetalae</taxon>
        <taxon>rosids</taxon>
        <taxon>fabids</taxon>
        <taxon>Fabales</taxon>
        <taxon>Fabaceae</taxon>
        <taxon>Papilionoideae</taxon>
        <taxon>50 kb inversion clade</taxon>
        <taxon>NPAAA clade</taxon>
        <taxon>Hologalegina</taxon>
        <taxon>IRL clade</taxon>
        <taxon>Trifolieae</taxon>
        <taxon>Medicago</taxon>
    </lineage>
</organism>
<keyword evidence="4" id="KW-1185">Reference proteome</keyword>
<dbReference type="Pfam" id="PF03080">
    <property type="entry name" value="Neprosin"/>
    <property type="match status" value="1"/>
</dbReference>
<proteinExistence type="predicted"/>
<evidence type="ECO:0000313" key="2">
    <source>
        <dbReference type="EMBL" id="AET00640.2"/>
    </source>
</evidence>
<accession>A0A0C3XUF1</accession>
<dbReference type="eggNOG" id="KOG0017">
    <property type="taxonomic scope" value="Eukaryota"/>
</dbReference>
<evidence type="ECO:0000259" key="1">
    <source>
        <dbReference type="PROSITE" id="PS52045"/>
    </source>
</evidence>
<dbReference type="AlphaFoldDB" id="G7K4C4"/>
<dbReference type="Gene3D" id="3.90.1320.10">
    <property type="entry name" value="Outer-capsid protein sigma 3, large lobe"/>
    <property type="match status" value="1"/>
</dbReference>
<gene>
    <name evidence="2" type="ordered locus">MTR_5g094280</name>
</gene>
<dbReference type="InterPro" id="IPR025521">
    <property type="entry name" value="Neprosin_propep"/>
</dbReference>
<evidence type="ECO:0000313" key="3">
    <source>
        <dbReference type="EnsemblPlants" id="AET00640"/>
    </source>
</evidence>
<dbReference type="EMBL" id="CM001221">
    <property type="protein sequence ID" value="AET00640.2"/>
    <property type="molecule type" value="Genomic_DNA"/>
</dbReference>
<reference evidence="2 4" key="1">
    <citation type="journal article" date="2011" name="Nature">
        <title>The Medicago genome provides insight into the evolution of rhizobial symbioses.</title>
        <authorList>
            <person name="Young N.D."/>
            <person name="Debelle F."/>
            <person name="Oldroyd G.E."/>
            <person name="Geurts R."/>
            <person name="Cannon S.B."/>
            <person name="Udvardi M.K."/>
            <person name="Benedito V.A."/>
            <person name="Mayer K.F."/>
            <person name="Gouzy J."/>
            <person name="Schoof H."/>
            <person name="Van de Peer Y."/>
            <person name="Proost S."/>
            <person name="Cook D.R."/>
            <person name="Meyers B.C."/>
            <person name="Spannagl M."/>
            <person name="Cheung F."/>
            <person name="De Mita S."/>
            <person name="Krishnakumar V."/>
            <person name="Gundlach H."/>
            <person name="Zhou S."/>
            <person name="Mudge J."/>
            <person name="Bharti A.K."/>
            <person name="Murray J.D."/>
            <person name="Naoumkina M.A."/>
            <person name="Rosen B."/>
            <person name="Silverstein K.A."/>
            <person name="Tang H."/>
            <person name="Rombauts S."/>
            <person name="Zhao P.X."/>
            <person name="Zhou P."/>
            <person name="Barbe V."/>
            <person name="Bardou P."/>
            <person name="Bechner M."/>
            <person name="Bellec A."/>
            <person name="Berger A."/>
            <person name="Berges H."/>
            <person name="Bidwell S."/>
            <person name="Bisseling T."/>
            <person name="Choisne N."/>
            <person name="Couloux A."/>
            <person name="Denny R."/>
            <person name="Deshpande S."/>
            <person name="Dai X."/>
            <person name="Doyle J.J."/>
            <person name="Dudez A.M."/>
            <person name="Farmer A.D."/>
            <person name="Fouteau S."/>
            <person name="Franken C."/>
            <person name="Gibelin C."/>
            <person name="Gish J."/>
            <person name="Goldstein S."/>
            <person name="Gonzalez A.J."/>
            <person name="Green P.J."/>
            <person name="Hallab A."/>
            <person name="Hartog M."/>
            <person name="Hua A."/>
            <person name="Humphray S.J."/>
            <person name="Jeong D.H."/>
            <person name="Jing Y."/>
            <person name="Jocker A."/>
            <person name="Kenton S.M."/>
            <person name="Kim D.J."/>
            <person name="Klee K."/>
            <person name="Lai H."/>
            <person name="Lang C."/>
            <person name="Lin S."/>
            <person name="Macmil S.L."/>
            <person name="Magdelenat G."/>
            <person name="Matthews L."/>
            <person name="McCorrison J."/>
            <person name="Monaghan E.L."/>
            <person name="Mun J.H."/>
            <person name="Najar F.Z."/>
            <person name="Nicholson C."/>
            <person name="Noirot C."/>
            <person name="O'Bleness M."/>
            <person name="Paule C.R."/>
            <person name="Poulain J."/>
            <person name="Prion F."/>
            <person name="Qin B."/>
            <person name="Qu C."/>
            <person name="Retzel E.F."/>
            <person name="Riddle C."/>
            <person name="Sallet E."/>
            <person name="Samain S."/>
            <person name="Samson N."/>
            <person name="Sanders I."/>
            <person name="Saurat O."/>
            <person name="Scarpelli C."/>
            <person name="Schiex T."/>
            <person name="Segurens B."/>
            <person name="Severin A.J."/>
            <person name="Sherrier D.J."/>
            <person name="Shi R."/>
            <person name="Sims S."/>
            <person name="Singer S.R."/>
            <person name="Sinharoy S."/>
            <person name="Sterck L."/>
            <person name="Viollet A."/>
            <person name="Wang B.B."/>
            <person name="Wang K."/>
            <person name="Wang M."/>
            <person name="Wang X."/>
            <person name="Warfsmann J."/>
            <person name="Weissenbach J."/>
            <person name="White D.D."/>
            <person name="White J.D."/>
            <person name="Wiley G.B."/>
            <person name="Wincker P."/>
            <person name="Xing Y."/>
            <person name="Yang L."/>
            <person name="Yao Z."/>
            <person name="Ying F."/>
            <person name="Zhai J."/>
            <person name="Zhou L."/>
            <person name="Zuber A."/>
            <person name="Denarie J."/>
            <person name="Dixon R.A."/>
            <person name="May G.D."/>
            <person name="Schwartz D.C."/>
            <person name="Rogers J."/>
            <person name="Quetier F."/>
            <person name="Town C.D."/>
            <person name="Roe B.A."/>
        </authorList>
    </citation>
    <scope>NUCLEOTIDE SEQUENCE [LARGE SCALE GENOMIC DNA]</scope>
    <source>
        <strain evidence="2">A17</strain>
        <strain evidence="3 4">cv. Jemalong A17</strain>
    </source>
</reference>
<feature type="domain" description="Neprosin PEP catalytic" evidence="1">
    <location>
        <begin position="125"/>
        <end position="342"/>
    </location>
</feature>
<dbReference type="EnsemblPlants" id="AET00640">
    <property type="protein sequence ID" value="AET00640"/>
    <property type="gene ID" value="MTR_5g094280"/>
</dbReference>
<dbReference type="PaxDb" id="3880-AET00640"/>
<evidence type="ECO:0000313" key="4">
    <source>
        <dbReference type="Proteomes" id="UP000002051"/>
    </source>
</evidence>
<dbReference type="Pfam" id="PF14365">
    <property type="entry name" value="Neprosin_AP"/>
    <property type="match status" value="1"/>
</dbReference>
<dbReference type="InterPro" id="IPR053168">
    <property type="entry name" value="Glutamic_endopeptidase"/>
</dbReference>
<reference evidence="3" key="3">
    <citation type="submission" date="2015-04" db="UniProtKB">
        <authorList>
            <consortium name="EnsemblPlants"/>
        </authorList>
    </citation>
    <scope>IDENTIFICATION</scope>
    <source>
        <strain evidence="3">cv. Jemalong A17</strain>
    </source>
</reference>
<dbReference type="InterPro" id="IPR004314">
    <property type="entry name" value="Neprosin"/>
</dbReference>
<protein>
    <submittedName>
        <fullName evidence="2">DUF239 domain protein</fullName>
    </submittedName>
</protein>
<dbReference type="PANTHER" id="PTHR31589:SF223">
    <property type="entry name" value="PROTEIN, PUTATIVE (DUF239)-RELATED"/>
    <property type="match status" value="1"/>
</dbReference>
<dbReference type="Proteomes" id="UP000002051">
    <property type="component" value="Chromosome 5"/>
</dbReference>
<dbReference type="PROSITE" id="PS52045">
    <property type="entry name" value="NEPROSIN_PEP_CD"/>
    <property type="match status" value="1"/>
</dbReference>
<dbReference type="STRING" id="3880.G7K4C4"/>
<accession>G7K4C4</accession>
<dbReference type="PANTHER" id="PTHR31589">
    <property type="entry name" value="PROTEIN, PUTATIVE (DUF239)-RELATED-RELATED"/>
    <property type="match status" value="1"/>
</dbReference>
<reference evidence="2 4" key="2">
    <citation type="journal article" date="2014" name="BMC Genomics">
        <title>An improved genome release (version Mt4.0) for the model legume Medicago truncatula.</title>
        <authorList>
            <person name="Tang H."/>
            <person name="Krishnakumar V."/>
            <person name="Bidwell S."/>
            <person name="Rosen B."/>
            <person name="Chan A."/>
            <person name="Zhou S."/>
            <person name="Gentzbittel L."/>
            <person name="Childs K.L."/>
            <person name="Yandell M."/>
            <person name="Gundlach H."/>
            <person name="Mayer K.F."/>
            <person name="Schwartz D.C."/>
            <person name="Town C.D."/>
        </authorList>
    </citation>
    <scope>GENOME REANNOTATION</scope>
    <source>
        <strain evidence="3 4">cv. Jemalong A17</strain>
    </source>
</reference>